<dbReference type="InterPro" id="IPR035940">
    <property type="entry name" value="CAP_sf"/>
</dbReference>
<evidence type="ECO:0000259" key="1">
    <source>
        <dbReference type="Pfam" id="PF00188"/>
    </source>
</evidence>
<reference evidence="2 3" key="1">
    <citation type="submission" date="2019-01" db="EMBL/GenBank/DDBJ databases">
        <authorList>
            <person name="Chen W.-M."/>
        </authorList>
    </citation>
    <scope>NUCLEOTIDE SEQUENCE [LARGE SCALE GENOMIC DNA]</scope>
    <source>
        <strain evidence="2 3">ICH-3</strain>
    </source>
</reference>
<dbReference type="Pfam" id="PF00188">
    <property type="entry name" value="CAP"/>
    <property type="match status" value="1"/>
</dbReference>
<organism evidence="2 3">
    <name type="scientific">Rubrivivax albus</name>
    <dbReference type="NCBI Taxonomy" id="2499835"/>
    <lineage>
        <taxon>Bacteria</taxon>
        <taxon>Pseudomonadati</taxon>
        <taxon>Pseudomonadota</taxon>
        <taxon>Betaproteobacteria</taxon>
        <taxon>Burkholderiales</taxon>
        <taxon>Sphaerotilaceae</taxon>
        <taxon>Rubrivivax</taxon>
    </lineage>
</organism>
<gene>
    <name evidence="2" type="ORF">ENE75_05325</name>
</gene>
<accession>A0A3S2UBG6</accession>
<evidence type="ECO:0000313" key="3">
    <source>
        <dbReference type="Proteomes" id="UP000288178"/>
    </source>
</evidence>
<proteinExistence type="predicted"/>
<evidence type="ECO:0000313" key="2">
    <source>
        <dbReference type="EMBL" id="RVT54274.1"/>
    </source>
</evidence>
<dbReference type="SUPFAM" id="SSF55797">
    <property type="entry name" value="PR-1-like"/>
    <property type="match status" value="1"/>
</dbReference>
<dbReference type="AlphaFoldDB" id="A0A3S2UBG6"/>
<dbReference type="Proteomes" id="UP000288178">
    <property type="component" value="Unassembled WGS sequence"/>
</dbReference>
<dbReference type="PANTHER" id="PTHR31157">
    <property type="entry name" value="SCP DOMAIN-CONTAINING PROTEIN"/>
    <property type="match status" value="1"/>
</dbReference>
<sequence>MAGEMRWMAWARRARAAGRAAGLLLVLGLPMPILSAEPISSPLAPEAEMREQDLLRAVNDYRAAQGLARWRGDPGLAAIARAHSRRMAREGRLSHEGFRQRALLAGSLLCVENLVAGHAVPEQAVAMWRRSPAHHANLLDGRVAWAGVGVAGRFATLLACATPVAPVADAVLPEGVPDAGRESGTPPALDPRR</sequence>
<dbReference type="PANTHER" id="PTHR31157:SF1">
    <property type="entry name" value="SCP DOMAIN-CONTAINING PROTEIN"/>
    <property type="match status" value="1"/>
</dbReference>
<dbReference type="CDD" id="cd05379">
    <property type="entry name" value="CAP_bacterial"/>
    <property type="match status" value="1"/>
</dbReference>
<dbReference type="Gene3D" id="3.40.33.10">
    <property type="entry name" value="CAP"/>
    <property type="match status" value="1"/>
</dbReference>
<name>A0A3S2UBG6_9BURK</name>
<protein>
    <submittedName>
        <fullName evidence="2">CAP domain-containing protein</fullName>
    </submittedName>
</protein>
<feature type="domain" description="SCP" evidence="1">
    <location>
        <begin position="55"/>
        <end position="151"/>
    </location>
</feature>
<dbReference type="EMBL" id="SACT01000001">
    <property type="protein sequence ID" value="RVT54274.1"/>
    <property type="molecule type" value="Genomic_DNA"/>
</dbReference>
<keyword evidence="3" id="KW-1185">Reference proteome</keyword>
<dbReference type="InterPro" id="IPR014044">
    <property type="entry name" value="CAP_dom"/>
</dbReference>
<comment type="caution">
    <text evidence="2">The sequence shown here is derived from an EMBL/GenBank/DDBJ whole genome shotgun (WGS) entry which is preliminary data.</text>
</comment>